<dbReference type="InterPro" id="IPR013108">
    <property type="entry name" value="Amidohydro_3"/>
</dbReference>
<evidence type="ECO:0000313" key="6">
    <source>
        <dbReference type="Proteomes" id="UP000271464"/>
    </source>
</evidence>
<evidence type="ECO:0000313" key="7">
    <source>
        <dbReference type="Proteomes" id="UP000279331"/>
    </source>
</evidence>
<dbReference type="SUPFAM" id="SSF51556">
    <property type="entry name" value="Metallo-dependent hydrolases"/>
    <property type="match status" value="1"/>
</dbReference>
<organism evidence="3 7">
    <name type="scientific">Mycobacterium persicum</name>
    <dbReference type="NCBI Taxonomy" id="1487726"/>
    <lineage>
        <taxon>Bacteria</taxon>
        <taxon>Bacillati</taxon>
        <taxon>Actinomycetota</taxon>
        <taxon>Actinomycetes</taxon>
        <taxon>Mycobacteriales</taxon>
        <taxon>Mycobacteriaceae</taxon>
        <taxon>Mycobacterium</taxon>
    </lineage>
</organism>
<keyword evidence="6" id="KW-1185">Reference proteome</keyword>
<dbReference type="Proteomes" id="UP000192335">
    <property type="component" value="Unassembled WGS sequence"/>
</dbReference>
<dbReference type="Pfam" id="PF07969">
    <property type="entry name" value="Amidohydro_3"/>
    <property type="match status" value="1"/>
</dbReference>
<dbReference type="PANTHER" id="PTHR22642:SF2">
    <property type="entry name" value="PROTEIN LONG AFTER FAR-RED 3"/>
    <property type="match status" value="1"/>
</dbReference>
<reference evidence="2 5" key="1">
    <citation type="submission" date="2017-02" db="EMBL/GenBank/DDBJ databases">
        <title>Mycobacterium kansasii genomes.</title>
        <authorList>
            <person name="Borowka P."/>
            <person name="Strapagiel D."/>
            <person name="Marciniak B."/>
            <person name="Lach J."/>
            <person name="Bakula Z."/>
            <person name="Van Ingen J."/>
            <person name="Safianowska A."/>
            <person name="Brzostek A."/>
            <person name="Dziadek J."/>
            <person name="Jagielski T."/>
        </authorList>
    </citation>
    <scope>NUCLEOTIDE SEQUENCE [LARGE SCALE GENOMIC DNA]</scope>
    <source>
        <strain evidence="2 5">12MK</strain>
    </source>
</reference>
<dbReference type="InterPro" id="IPR032466">
    <property type="entry name" value="Metal_Hydrolase"/>
</dbReference>
<dbReference type="Gene3D" id="3.20.20.140">
    <property type="entry name" value="Metal-dependent hydrolases"/>
    <property type="match status" value="1"/>
</dbReference>
<dbReference type="InterPro" id="IPR011059">
    <property type="entry name" value="Metal-dep_hydrolase_composite"/>
</dbReference>
<evidence type="ECO:0000313" key="2">
    <source>
        <dbReference type="EMBL" id="ORC06156.1"/>
    </source>
</evidence>
<dbReference type="Proteomes" id="UP000279331">
    <property type="component" value="Unassembled WGS sequence"/>
</dbReference>
<accession>A0A1X0L5R8</accession>
<dbReference type="EMBL" id="UPHL01000103">
    <property type="protein sequence ID" value="VAZ84823.1"/>
    <property type="molecule type" value="Genomic_DNA"/>
</dbReference>
<dbReference type="Gene3D" id="2.30.40.10">
    <property type="entry name" value="Urease, subunit C, domain 1"/>
    <property type="match status" value="1"/>
</dbReference>
<sequence length="570" mass="63876">MPSDKSAHKKRPAQKLTHQEFEKITVFPAREIITMCEAMPTATAVAVGGGRIVAVGTLDMLRPWLDRYEYEVDDRMKDKVLMPGFIDPHVHPSLPAVLTQYPFLAPDDWTLPTGKFPGAKTPESYLAGLDKLVAAHQDWTLPFVTWGYHPLWHGKLTKSDLTQRYGDKPIILWHRSFHELFLNDAALNWTGVTSEQFSGHPDANWEEGHFWENGAQLLNASRLGRLHFDPDRYRKGMQNFLEMVHMAGVTTCLDMGVGIFGDPVGETKLIRDTAESTQAPCRIILTPTTADFIPRGVNPAAALEAAEEWATHNSARVMFDRHFKLQADGAIYSGLSQCAFPGYLDGHQGVWMAPPELLYSYAEPFWKAGYQLHAHINGDLSSATYIDIIRRLLDVKPRFGHRATLEHYAFNSEDQCRQMNEIGMLVSCNAYYLYMLSDIFSEQWLGPDRGAQMVRLGMLERMGMPFTVHSDCPMAPLSPLTLAWVAANRVTINGNLNCPQERVSLHTALKAITIDAAWILRKEDELGSIRAGKKADFAVLEENPYDVGAEALKDVGIWGTVFEGEVHPLG</sequence>
<dbReference type="EMBL" id="UPHM01000100">
    <property type="protein sequence ID" value="VAZ96754.1"/>
    <property type="molecule type" value="Genomic_DNA"/>
</dbReference>
<evidence type="ECO:0000313" key="3">
    <source>
        <dbReference type="EMBL" id="VAZ84823.1"/>
    </source>
</evidence>
<dbReference type="Gene3D" id="3.10.310.70">
    <property type="match status" value="1"/>
</dbReference>
<dbReference type="AlphaFoldDB" id="A0A1X0L5R8"/>
<comment type="caution">
    <text evidence="3">The sequence shown here is derived from an EMBL/GenBank/DDBJ whole genome shotgun (WGS) entry which is preliminary data.</text>
</comment>
<evidence type="ECO:0000313" key="4">
    <source>
        <dbReference type="EMBL" id="VAZ96754.1"/>
    </source>
</evidence>
<dbReference type="RefSeq" id="WP_082275538.1">
    <property type="nucleotide sequence ID" value="NZ_CADEAW010000005.1"/>
</dbReference>
<keyword evidence="3" id="KW-0378">Hydrolase</keyword>
<dbReference type="SUPFAM" id="SSF51338">
    <property type="entry name" value="Composite domain of metallo-dependent hydrolases"/>
    <property type="match status" value="1"/>
</dbReference>
<evidence type="ECO:0000313" key="5">
    <source>
        <dbReference type="Proteomes" id="UP000192335"/>
    </source>
</evidence>
<dbReference type="EMBL" id="MWQA01000001">
    <property type="protein sequence ID" value="ORC06156.1"/>
    <property type="molecule type" value="Genomic_DNA"/>
</dbReference>
<evidence type="ECO:0000259" key="1">
    <source>
        <dbReference type="Pfam" id="PF07969"/>
    </source>
</evidence>
<dbReference type="OrthoDB" id="3173428at2"/>
<feature type="domain" description="Amidohydrolase 3" evidence="1">
    <location>
        <begin position="77"/>
        <end position="566"/>
    </location>
</feature>
<reference evidence="6 7" key="2">
    <citation type="submission" date="2018-09" db="EMBL/GenBank/DDBJ databases">
        <authorList>
            <person name="Tagini F."/>
        </authorList>
    </citation>
    <scope>NUCLEOTIDE SEQUENCE [LARGE SCALE GENOMIC DNA]</scope>
    <source>
        <strain evidence="4 6">MK4</strain>
        <strain evidence="3 7">MK42</strain>
    </source>
</reference>
<dbReference type="GO" id="GO:0016810">
    <property type="term" value="F:hydrolase activity, acting on carbon-nitrogen (but not peptide) bonds"/>
    <property type="evidence" value="ECO:0007669"/>
    <property type="project" value="InterPro"/>
</dbReference>
<dbReference type="EC" id="3.5.1.91" evidence="3"/>
<name>A0A1X0L5R8_9MYCO</name>
<dbReference type="Proteomes" id="UP000271464">
    <property type="component" value="Unassembled WGS sequence"/>
</dbReference>
<gene>
    <name evidence="3" type="primary">nfdA_2</name>
    <name evidence="2" type="ORF">B4U45_05395</name>
    <name evidence="3" type="ORF">LAUMK42_03648</name>
    <name evidence="4" type="ORF">LAUMK4_03595</name>
</gene>
<dbReference type="GeneID" id="66596739"/>
<dbReference type="PANTHER" id="PTHR22642">
    <property type="entry name" value="IMIDAZOLONEPROPIONASE"/>
    <property type="match status" value="1"/>
</dbReference>
<proteinExistence type="predicted"/>
<protein>
    <submittedName>
        <fullName evidence="2">Hydrolase</fullName>
    </submittedName>
    <submittedName>
        <fullName evidence="3">N-substituted formamide deformylase</fullName>
        <ecNumber evidence="3">3.5.1.91</ecNumber>
    </submittedName>
</protein>